<keyword evidence="6" id="KW-0862">Zinc</keyword>
<dbReference type="GO" id="GO:0046872">
    <property type="term" value="F:metal ion binding"/>
    <property type="evidence" value="ECO:0007669"/>
    <property type="project" value="UniProtKB-KW"/>
</dbReference>
<keyword evidence="7" id="KW-0482">Metalloprotease</keyword>
<accession>C3X6N8</accession>
<keyword evidence="9" id="KW-0732">Signal</keyword>
<evidence type="ECO:0000256" key="9">
    <source>
        <dbReference type="SAM" id="SignalP"/>
    </source>
</evidence>
<dbReference type="Proteomes" id="UP000003973">
    <property type="component" value="Unassembled WGS sequence"/>
</dbReference>
<dbReference type="GO" id="GO:0006508">
    <property type="term" value="P:proteolysis"/>
    <property type="evidence" value="ECO:0007669"/>
    <property type="project" value="UniProtKB-KW"/>
</dbReference>
<dbReference type="MEROPS" id="M16.019"/>
<dbReference type="AlphaFoldDB" id="C3X6N8"/>
<dbReference type="PANTHER" id="PTHR43690">
    <property type="entry name" value="NARDILYSIN"/>
    <property type="match status" value="1"/>
</dbReference>
<reference evidence="12" key="1">
    <citation type="submission" date="2011-10" db="EMBL/GenBank/DDBJ databases">
        <title>The Genome Sequence of Oxalobacter formigenes HOxBLS.</title>
        <authorList>
            <consortium name="The Broad Institute Genome Sequencing Platform"/>
            <person name="Earl A."/>
            <person name="Ward D."/>
            <person name="Feldgarden M."/>
            <person name="Gevers D."/>
            <person name="Allison M.J."/>
            <person name="Humphrey S."/>
            <person name="Young S.K."/>
            <person name="Zeng Q."/>
            <person name="Gargeya S."/>
            <person name="Fitzgerald M."/>
            <person name="Haas B."/>
            <person name="Abouelleil A."/>
            <person name="Alvarado L."/>
            <person name="Arachchi H.M."/>
            <person name="Berlin A."/>
            <person name="Brown A."/>
            <person name="Chapman S.B."/>
            <person name="Chen Z."/>
            <person name="Dunbar C."/>
            <person name="Freedman E."/>
            <person name="Gearin G."/>
            <person name="Goldberg J."/>
            <person name="Griggs A."/>
            <person name="Gujja S."/>
            <person name="Heiman D."/>
            <person name="Howarth C."/>
            <person name="Larson L."/>
            <person name="Lui A."/>
            <person name="MacDonald P.J.P."/>
            <person name="Montmayeur A."/>
            <person name="Murphy C."/>
            <person name="Neiman D."/>
            <person name="Pearson M."/>
            <person name="Priest M."/>
            <person name="Roberts A."/>
            <person name="Saif S."/>
            <person name="Shea T."/>
            <person name="Shenoy N."/>
            <person name="Sisk P."/>
            <person name="Stolte C."/>
            <person name="Sykes S."/>
            <person name="Wortman J."/>
            <person name="Nusbaum C."/>
            <person name="Birren B."/>
        </authorList>
    </citation>
    <scope>NUCLEOTIDE SEQUENCE [LARGE SCALE GENOMIC DNA]</scope>
    <source>
        <strain evidence="12">HOxBLS</strain>
    </source>
</reference>
<evidence type="ECO:0000259" key="11">
    <source>
        <dbReference type="Pfam" id="PF05193"/>
    </source>
</evidence>
<protein>
    <recommendedName>
        <fullName evidence="14">Peptidase M16</fullName>
    </recommendedName>
</protein>
<dbReference type="SUPFAM" id="SSF63411">
    <property type="entry name" value="LuxS/MPP-like metallohydrolase"/>
    <property type="match status" value="2"/>
</dbReference>
<evidence type="ECO:0000256" key="8">
    <source>
        <dbReference type="RuleBase" id="RU004447"/>
    </source>
</evidence>
<dbReference type="Pfam" id="PF00675">
    <property type="entry name" value="Peptidase_M16"/>
    <property type="match status" value="1"/>
</dbReference>
<organism evidence="12 13">
    <name type="scientific">Oxalobacter paraformigenes</name>
    <dbReference type="NCBI Taxonomy" id="556268"/>
    <lineage>
        <taxon>Bacteria</taxon>
        <taxon>Pseudomonadati</taxon>
        <taxon>Pseudomonadota</taxon>
        <taxon>Betaproteobacteria</taxon>
        <taxon>Burkholderiales</taxon>
        <taxon>Oxalobacteraceae</taxon>
        <taxon>Oxalobacter</taxon>
    </lineage>
</organism>
<dbReference type="eggNOG" id="COG0612">
    <property type="taxonomic scope" value="Bacteria"/>
</dbReference>
<keyword evidence="4" id="KW-0479">Metal-binding</keyword>
<evidence type="ECO:0000256" key="5">
    <source>
        <dbReference type="ARBA" id="ARBA00022801"/>
    </source>
</evidence>
<evidence type="ECO:0000313" key="13">
    <source>
        <dbReference type="Proteomes" id="UP000003973"/>
    </source>
</evidence>
<feature type="domain" description="Peptidase M16 C-terminal" evidence="11">
    <location>
        <begin position="190"/>
        <end position="373"/>
    </location>
</feature>
<comment type="similarity">
    <text evidence="2 8">Belongs to the peptidase M16 family.</text>
</comment>
<evidence type="ECO:0008006" key="14">
    <source>
        <dbReference type="Google" id="ProtNLM"/>
    </source>
</evidence>
<proteinExistence type="inferred from homology"/>
<evidence type="ECO:0000256" key="2">
    <source>
        <dbReference type="ARBA" id="ARBA00007261"/>
    </source>
</evidence>
<keyword evidence="3" id="KW-0645">Protease</keyword>
<name>C3X6N8_9BURK</name>
<sequence>MKIRKILFGLMFVLFWVQNGLHAEPAKEFYLENGMKVVVKEDHRAPVAVHMVWYRAGSMDETNGTTGVAHVLEHMMFKGTPKYPEGSLSKTVAKLGGKDNAFTNTDYTAYFQQIPRDSLEKVMEMEADRMSNLQFKEKDFQKEIRVVMEERRWRTDDQPEGRVDEALRAAAFVAHPYHWPVIGWMNDLQNMTVDDARNWYEKWYAPNNATMVVVGDVDARNVRKMAEKYFGKIRPKKIASAKPQVEPVQRGVKRVAVSAPAENPLVVLAYKVPALRDVEKDEDVYALDVLATVLDGYDNARLSASLVRQEQMAVSVGADYSALSRGPALFVLEGTPTRGISVEELEKRLKREISEIAKNGISPQELERVKMQLISSQIYKRDSMFGQAMEIGVFEMNGIGQKQIDRIIEKLKAVTPEQVQQVARKYFSDDSLTVATLVPVALPDKAVE</sequence>
<dbReference type="Gene3D" id="3.30.830.10">
    <property type="entry name" value="Metalloenzyme, LuxS/M16 peptidase-like"/>
    <property type="match status" value="2"/>
</dbReference>
<keyword evidence="5" id="KW-0378">Hydrolase</keyword>
<evidence type="ECO:0000256" key="6">
    <source>
        <dbReference type="ARBA" id="ARBA00022833"/>
    </source>
</evidence>
<dbReference type="Pfam" id="PF05193">
    <property type="entry name" value="Peptidase_M16_C"/>
    <property type="match status" value="1"/>
</dbReference>
<dbReference type="GO" id="GO:0004222">
    <property type="term" value="F:metalloendopeptidase activity"/>
    <property type="evidence" value="ECO:0007669"/>
    <property type="project" value="InterPro"/>
</dbReference>
<dbReference type="InterPro" id="IPR011765">
    <property type="entry name" value="Pept_M16_N"/>
</dbReference>
<evidence type="ECO:0000256" key="4">
    <source>
        <dbReference type="ARBA" id="ARBA00022723"/>
    </source>
</evidence>
<dbReference type="HOGENOM" id="CLU_009902_1_0_4"/>
<evidence type="ECO:0000256" key="3">
    <source>
        <dbReference type="ARBA" id="ARBA00022670"/>
    </source>
</evidence>
<feature type="domain" description="Peptidase M16 N-terminal" evidence="10">
    <location>
        <begin position="36"/>
        <end position="180"/>
    </location>
</feature>
<dbReference type="InterPro" id="IPR001431">
    <property type="entry name" value="Pept_M16_Zn_BS"/>
</dbReference>
<keyword evidence="13" id="KW-1185">Reference proteome</keyword>
<dbReference type="EMBL" id="ACDP02000004">
    <property type="protein sequence ID" value="EEO28874.1"/>
    <property type="molecule type" value="Genomic_DNA"/>
</dbReference>
<dbReference type="PANTHER" id="PTHR43690:SF17">
    <property type="entry name" value="PROTEIN YHJJ"/>
    <property type="match status" value="1"/>
</dbReference>
<dbReference type="InterPro" id="IPR007863">
    <property type="entry name" value="Peptidase_M16_C"/>
</dbReference>
<dbReference type="RefSeq" id="WP_005878861.1">
    <property type="nucleotide sequence ID" value="NZ_CABMNL010000001.1"/>
</dbReference>
<gene>
    <name evidence="12" type="ORF">OFAG_02027</name>
</gene>
<evidence type="ECO:0000259" key="10">
    <source>
        <dbReference type="Pfam" id="PF00675"/>
    </source>
</evidence>
<dbReference type="InterPro" id="IPR050626">
    <property type="entry name" value="Peptidase_M16"/>
</dbReference>
<dbReference type="InterPro" id="IPR011249">
    <property type="entry name" value="Metalloenz_LuxS/M16"/>
</dbReference>
<feature type="signal peptide" evidence="9">
    <location>
        <begin position="1"/>
        <end position="23"/>
    </location>
</feature>
<comment type="cofactor">
    <cofactor evidence="1">
        <name>Zn(2+)</name>
        <dbReference type="ChEBI" id="CHEBI:29105"/>
    </cofactor>
</comment>
<dbReference type="PROSITE" id="PS00143">
    <property type="entry name" value="INSULINASE"/>
    <property type="match status" value="1"/>
</dbReference>
<comment type="caution">
    <text evidence="12">The sequence shown here is derived from an EMBL/GenBank/DDBJ whole genome shotgun (WGS) entry which is preliminary data.</text>
</comment>
<evidence type="ECO:0000256" key="1">
    <source>
        <dbReference type="ARBA" id="ARBA00001947"/>
    </source>
</evidence>
<evidence type="ECO:0000256" key="7">
    <source>
        <dbReference type="ARBA" id="ARBA00023049"/>
    </source>
</evidence>
<evidence type="ECO:0000313" key="12">
    <source>
        <dbReference type="EMBL" id="EEO28874.1"/>
    </source>
</evidence>
<feature type="chain" id="PRO_5002934158" description="Peptidase M16" evidence="9">
    <location>
        <begin position="24"/>
        <end position="448"/>
    </location>
</feature>